<feature type="domain" description="D-isomer specific 2-hydroxyacid dehydrogenase NAD-binding" evidence="5">
    <location>
        <begin position="152"/>
        <end position="330"/>
    </location>
</feature>
<dbReference type="InterPro" id="IPR050223">
    <property type="entry name" value="D-isomer_2-hydroxyacid_DH"/>
</dbReference>
<dbReference type="InterPro" id="IPR006139">
    <property type="entry name" value="D-isomer_2_OHA_DH_cat_dom"/>
</dbReference>
<dbReference type="GO" id="GO:0030267">
    <property type="term" value="F:glyoxylate reductase (NADPH) activity"/>
    <property type="evidence" value="ECO:0007669"/>
    <property type="project" value="TreeGrafter"/>
</dbReference>
<dbReference type="InterPro" id="IPR006140">
    <property type="entry name" value="D-isomer_DH_NAD-bd"/>
</dbReference>
<dbReference type="PROSITE" id="PS00065">
    <property type="entry name" value="D_2_HYDROXYACID_DH_1"/>
    <property type="match status" value="1"/>
</dbReference>
<dbReference type="EMBL" id="BIMX01000005">
    <property type="protein sequence ID" value="GCE98368.1"/>
    <property type="molecule type" value="Genomic_DNA"/>
</dbReference>
<dbReference type="AlphaFoldDB" id="A0A4C2E8M8"/>
<dbReference type="CDD" id="cd12168">
    <property type="entry name" value="Mand_dh_like"/>
    <property type="match status" value="1"/>
</dbReference>
<dbReference type="Pfam" id="PF00389">
    <property type="entry name" value="2-Hacid_dh"/>
    <property type="match status" value="1"/>
</dbReference>
<dbReference type="PROSITE" id="PS00670">
    <property type="entry name" value="D_2_HYDROXYACID_DH_2"/>
    <property type="match status" value="1"/>
</dbReference>
<keyword evidence="7" id="KW-1185">Reference proteome</keyword>
<name>A0A4C2E8M8_9SACH</name>
<dbReference type="GO" id="GO:0051287">
    <property type="term" value="F:NAD binding"/>
    <property type="evidence" value="ECO:0007669"/>
    <property type="project" value="InterPro"/>
</dbReference>
<dbReference type="GO" id="GO:0016618">
    <property type="term" value="F:hydroxypyruvate reductase [NAD(P)H] activity"/>
    <property type="evidence" value="ECO:0007669"/>
    <property type="project" value="TreeGrafter"/>
</dbReference>
<comment type="similarity">
    <text evidence="1 3">Belongs to the D-isomer specific 2-hydroxyacid dehydrogenase family.</text>
</comment>
<dbReference type="SUPFAM" id="SSF52283">
    <property type="entry name" value="Formate/glycerate dehydrogenase catalytic domain-like"/>
    <property type="match status" value="1"/>
</dbReference>
<dbReference type="GO" id="GO:0005829">
    <property type="term" value="C:cytosol"/>
    <property type="evidence" value="ECO:0007669"/>
    <property type="project" value="TreeGrafter"/>
</dbReference>
<organism evidence="6 7">
    <name type="scientific">Zygosaccharomyces mellis</name>
    <dbReference type="NCBI Taxonomy" id="42258"/>
    <lineage>
        <taxon>Eukaryota</taxon>
        <taxon>Fungi</taxon>
        <taxon>Dikarya</taxon>
        <taxon>Ascomycota</taxon>
        <taxon>Saccharomycotina</taxon>
        <taxon>Saccharomycetes</taxon>
        <taxon>Saccharomycetales</taxon>
        <taxon>Saccharomycetaceae</taxon>
        <taxon>Zygosaccharomyces</taxon>
    </lineage>
</organism>
<dbReference type="InterPro" id="IPR029752">
    <property type="entry name" value="D-isomer_DH_CS1"/>
</dbReference>
<reference evidence="6 7" key="1">
    <citation type="submission" date="2019-01" db="EMBL/GenBank/DDBJ databases">
        <title>Draft Genome Sequencing of Zygosaccharomyces mellis Ca-7.</title>
        <authorList>
            <person name="Shiwa Y."/>
            <person name="Kanesaki Y."/>
            <person name="Ishige T."/>
            <person name="Mura K."/>
            <person name="Hori T."/>
            <person name="Tamura T."/>
        </authorList>
    </citation>
    <scope>NUCLEOTIDE SEQUENCE [LARGE SCALE GENOMIC DNA]</scope>
    <source>
        <strain evidence="6 7">Ca-7</strain>
    </source>
</reference>
<proteinExistence type="inferred from homology"/>
<evidence type="ECO:0000256" key="1">
    <source>
        <dbReference type="ARBA" id="ARBA00005854"/>
    </source>
</evidence>
<dbReference type="Proteomes" id="UP000301737">
    <property type="component" value="Unassembled WGS sequence"/>
</dbReference>
<dbReference type="SUPFAM" id="SSF51735">
    <property type="entry name" value="NAD(P)-binding Rossmann-fold domains"/>
    <property type="match status" value="1"/>
</dbReference>
<evidence type="ECO:0000313" key="6">
    <source>
        <dbReference type="EMBL" id="GCE98368.1"/>
    </source>
</evidence>
<keyword evidence="2 3" id="KW-0560">Oxidoreductase</keyword>
<evidence type="ECO:0000256" key="2">
    <source>
        <dbReference type="ARBA" id="ARBA00023002"/>
    </source>
</evidence>
<dbReference type="PANTHER" id="PTHR10996">
    <property type="entry name" value="2-HYDROXYACID DEHYDROGENASE-RELATED"/>
    <property type="match status" value="1"/>
</dbReference>
<dbReference type="OrthoDB" id="9991913at2759"/>
<evidence type="ECO:0000259" key="5">
    <source>
        <dbReference type="Pfam" id="PF02826"/>
    </source>
</evidence>
<protein>
    <recommendedName>
        <fullName evidence="8">Glyoxylate reductase</fullName>
    </recommendedName>
</protein>
<dbReference type="Pfam" id="PF02826">
    <property type="entry name" value="2-Hacid_dh_C"/>
    <property type="match status" value="1"/>
</dbReference>
<dbReference type="InterPro" id="IPR036291">
    <property type="entry name" value="NAD(P)-bd_dom_sf"/>
</dbReference>
<dbReference type="PROSITE" id="PS00671">
    <property type="entry name" value="D_2_HYDROXYACID_DH_3"/>
    <property type="match status" value="1"/>
</dbReference>
<accession>A0A4C2E8M8</accession>
<dbReference type="FunFam" id="3.40.50.720:FF:000026">
    <property type="entry name" value="Glyoxylate/hydroxypyruvate reductase B"/>
    <property type="match status" value="1"/>
</dbReference>
<dbReference type="Gene3D" id="3.40.50.720">
    <property type="entry name" value="NAD(P)-binding Rossmann-like Domain"/>
    <property type="match status" value="2"/>
</dbReference>
<evidence type="ECO:0000259" key="4">
    <source>
        <dbReference type="Pfam" id="PF00389"/>
    </source>
</evidence>
<sequence>MELPSNFNSNKKKIYIYIYCVNISPQSIKTEMSEKPKVLKFPPIRYAEESWSKLSEIAEIVPVTVNSREEFIEKLHGEYSNIVGIGRGYLAGKQVGLFDKELISHFPNSLKYIAHQGAGYDQIDTEALSERGIQLANAPSVVDNATADTALFLILGAMRNFNYGRRNLVQGRWPTGGFAAGAPPGITPKNKTLGIIGMGGIGRATYERVKPLGFEKIKYYNRSRLPKELEQDAIYVTLEELLKTSDVISIHCPLNENTRHLLNDRQIKLMKDGVIIINTARGAVIDEKALLENLKSGKIASAGLDVFEQEPSVPKELLNLPNVLSLPHMGTQAVQTIKEMEEYVVENIYLGITTGRVRNIVYELRNLIE</sequence>
<evidence type="ECO:0008006" key="8">
    <source>
        <dbReference type="Google" id="ProtNLM"/>
    </source>
</evidence>
<feature type="domain" description="D-isomer specific 2-hydroxyacid dehydrogenase catalytic" evidence="4">
    <location>
        <begin position="67"/>
        <end position="361"/>
    </location>
</feature>
<dbReference type="PANTHER" id="PTHR10996:SF257">
    <property type="entry name" value="GLYOXYLATE REDUCTASE 1"/>
    <property type="match status" value="1"/>
</dbReference>
<comment type="caution">
    <text evidence="6">The sequence shown here is derived from an EMBL/GenBank/DDBJ whole genome shotgun (WGS) entry which is preliminary data.</text>
</comment>
<evidence type="ECO:0000313" key="7">
    <source>
        <dbReference type="Proteomes" id="UP000301737"/>
    </source>
</evidence>
<dbReference type="InterPro" id="IPR029753">
    <property type="entry name" value="D-isomer_DH_CS"/>
</dbReference>
<gene>
    <name evidence="6" type="ORF">ZYGM_000137</name>
</gene>
<evidence type="ECO:0000256" key="3">
    <source>
        <dbReference type="RuleBase" id="RU003719"/>
    </source>
</evidence>